<name>A0A0B7AEX6_9EUPU</name>
<gene>
    <name evidence="1" type="primary">ORF116142</name>
</gene>
<accession>A0A0B7AEX6</accession>
<sequence length="63" mass="7253">MLHGSSPCLSRYIEPNFYAVFHISNLAHRGVHNFLSDLHRRGVYPFLSDLACRGIYIFISDID</sequence>
<evidence type="ECO:0000313" key="1">
    <source>
        <dbReference type="EMBL" id="CEK79559.1"/>
    </source>
</evidence>
<organism evidence="1">
    <name type="scientific">Arion vulgaris</name>
    <dbReference type="NCBI Taxonomy" id="1028688"/>
    <lineage>
        <taxon>Eukaryota</taxon>
        <taxon>Metazoa</taxon>
        <taxon>Spiralia</taxon>
        <taxon>Lophotrochozoa</taxon>
        <taxon>Mollusca</taxon>
        <taxon>Gastropoda</taxon>
        <taxon>Heterobranchia</taxon>
        <taxon>Euthyneura</taxon>
        <taxon>Panpulmonata</taxon>
        <taxon>Eupulmonata</taxon>
        <taxon>Stylommatophora</taxon>
        <taxon>Helicina</taxon>
        <taxon>Arionoidea</taxon>
        <taxon>Arionidae</taxon>
        <taxon>Arion</taxon>
    </lineage>
</organism>
<dbReference type="AlphaFoldDB" id="A0A0B7AEX6"/>
<protein>
    <submittedName>
        <fullName evidence="1">Uncharacterized protein</fullName>
    </submittedName>
</protein>
<proteinExistence type="predicted"/>
<feature type="non-terminal residue" evidence="1">
    <location>
        <position position="63"/>
    </location>
</feature>
<reference evidence="1" key="1">
    <citation type="submission" date="2014-12" db="EMBL/GenBank/DDBJ databases">
        <title>Insight into the proteome of Arion vulgaris.</title>
        <authorList>
            <person name="Aradska J."/>
            <person name="Bulat T."/>
            <person name="Smidak R."/>
            <person name="Sarate P."/>
            <person name="Gangsoo J."/>
            <person name="Sialana F."/>
            <person name="Bilban M."/>
            <person name="Lubec G."/>
        </authorList>
    </citation>
    <scope>NUCLEOTIDE SEQUENCE</scope>
    <source>
        <tissue evidence="1">Skin</tissue>
    </source>
</reference>
<dbReference type="EMBL" id="HACG01032694">
    <property type="protein sequence ID" value="CEK79559.1"/>
    <property type="molecule type" value="Transcribed_RNA"/>
</dbReference>